<feature type="region of interest" description="Disordered" evidence="1">
    <location>
        <begin position="200"/>
        <end position="240"/>
    </location>
</feature>
<reference evidence="2" key="1">
    <citation type="submission" date="2018-07" db="EMBL/GenBank/DDBJ databases">
        <authorList>
            <person name="Ashton P.M."/>
            <person name="Dallman T."/>
            <person name="Nair S."/>
            <person name="De Pinna E."/>
            <person name="Peters T."/>
            <person name="Grant K."/>
        </authorList>
    </citation>
    <scope>NUCLEOTIDE SEQUENCE</scope>
    <source>
        <strain evidence="2">142535</strain>
    </source>
</reference>
<sequence>CKDQASYDALMVLCDEFPDSIGNVREQARVIQPQELIDFLDPNHSSDKPVMLVDLSVVAKLRAHELLHQRIIEEHNRDSAYKALRLDLPKDGNVIALAERVEAVMKKAQTLPSSLGRKLQGYLESKADDKYRVIVSEAMVAELERIAGIEHPSHKVAIIGGMPIRAGGSTLQGIVTKMITETTRTIIDESPFAYFAEPRREGHEVSKKGRRDVVVSKKGNAYPLPKGQRGMPRVGRTRGR</sequence>
<evidence type="ECO:0000313" key="2">
    <source>
        <dbReference type="EMBL" id="EBS0566345.1"/>
    </source>
</evidence>
<evidence type="ECO:0000256" key="1">
    <source>
        <dbReference type="SAM" id="MobiDB-lite"/>
    </source>
</evidence>
<gene>
    <name evidence="2" type="ORF">DTU56_25075</name>
</gene>
<comment type="caution">
    <text evidence="2">The sequence shown here is derived from an EMBL/GenBank/DDBJ whole genome shotgun (WGS) entry which is preliminary data.</text>
</comment>
<organism evidence="2">
    <name type="scientific">Salmonella muenchen</name>
    <dbReference type="NCBI Taxonomy" id="596"/>
    <lineage>
        <taxon>Bacteria</taxon>
        <taxon>Pseudomonadati</taxon>
        <taxon>Pseudomonadota</taxon>
        <taxon>Gammaproteobacteria</taxon>
        <taxon>Enterobacterales</taxon>
        <taxon>Enterobacteriaceae</taxon>
        <taxon>Salmonella</taxon>
    </lineage>
</organism>
<dbReference type="EMBL" id="AAGUDP010000058">
    <property type="protein sequence ID" value="EBS0566345.1"/>
    <property type="molecule type" value="Genomic_DNA"/>
</dbReference>
<accession>A0A5U8XWZ8</accession>
<feature type="compositionally biased region" description="Basic and acidic residues" evidence="1">
    <location>
        <begin position="200"/>
        <end position="215"/>
    </location>
</feature>
<protein>
    <submittedName>
        <fullName evidence="2">Uncharacterized protein</fullName>
    </submittedName>
</protein>
<proteinExistence type="predicted"/>
<dbReference type="AlphaFoldDB" id="A0A5U8XWZ8"/>
<feature type="non-terminal residue" evidence="2">
    <location>
        <position position="1"/>
    </location>
</feature>
<name>A0A5U8XWZ8_SALMU</name>